<keyword evidence="3" id="KW-1185">Reference proteome</keyword>
<feature type="compositionally biased region" description="Polar residues" evidence="1">
    <location>
        <begin position="10"/>
        <end position="20"/>
    </location>
</feature>
<evidence type="ECO:0000256" key="1">
    <source>
        <dbReference type="SAM" id="MobiDB-lite"/>
    </source>
</evidence>
<sequence length="157" mass="17180">MAREGVTMPATGQHNEQAVATPNPFPEPAQEYGENPARFLIEELTVDDGDGTTGELLLARIRGLETIELCGFWLAVERALANKEGREPRDRVERAIRERKAHLEEHGDGLAQAGMTPAERRSAAAERDVESVAVLLDADGEPVPWSRQRGATVEASR</sequence>
<comment type="caution">
    <text evidence="2">The sequence shown here is derived from an EMBL/GenBank/DDBJ whole genome shotgun (WGS) entry which is preliminary data.</text>
</comment>
<gene>
    <name evidence="2" type="ORF">C472_12505</name>
</gene>
<protein>
    <submittedName>
        <fullName evidence="2">Uncharacterized protein</fullName>
    </submittedName>
</protein>
<organism evidence="2 3">
    <name type="scientific">Halorubrum tebenquichense DSM 14210</name>
    <dbReference type="NCBI Taxonomy" id="1227485"/>
    <lineage>
        <taxon>Archaea</taxon>
        <taxon>Methanobacteriati</taxon>
        <taxon>Methanobacteriota</taxon>
        <taxon>Stenosarchaea group</taxon>
        <taxon>Halobacteria</taxon>
        <taxon>Halobacteriales</taxon>
        <taxon>Haloferacaceae</taxon>
        <taxon>Halorubrum</taxon>
    </lineage>
</organism>
<dbReference type="PATRIC" id="fig|1227485.3.peg.2452"/>
<dbReference type="Proteomes" id="UP000011523">
    <property type="component" value="Unassembled WGS sequence"/>
</dbReference>
<reference evidence="2 3" key="1">
    <citation type="journal article" date="2014" name="PLoS Genet.">
        <title>Phylogenetically driven sequencing of extremely halophilic archaea reveals strategies for static and dynamic osmo-response.</title>
        <authorList>
            <person name="Becker E.A."/>
            <person name="Seitzer P.M."/>
            <person name="Tritt A."/>
            <person name="Larsen D."/>
            <person name="Krusor M."/>
            <person name="Yao A.I."/>
            <person name="Wu D."/>
            <person name="Madern D."/>
            <person name="Eisen J.A."/>
            <person name="Darling A.E."/>
            <person name="Facciotti M.T."/>
        </authorList>
    </citation>
    <scope>NUCLEOTIDE SEQUENCE [LARGE SCALE GENOMIC DNA]</scope>
    <source>
        <strain evidence="2 3">DSM 14210</strain>
    </source>
</reference>
<evidence type="ECO:0000313" key="3">
    <source>
        <dbReference type="Proteomes" id="UP000011523"/>
    </source>
</evidence>
<accession>M0DKW4</accession>
<feature type="region of interest" description="Disordered" evidence="1">
    <location>
        <begin position="1"/>
        <end position="32"/>
    </location>
</feature>
<dbReference type="EMBL" id="AOJD01000064">
    <property type="protein sequence ID" value="ELZ35357.1"/>
    <property type="molecule type" value="Genomic_DNA"/>
</dbReference>
<name>M0DKW4_9EURY</name>
<dbReference type="AlphaFoldDB" id="M0DKW4"/>
<feature type="region of interest" description="Disordered" evidence="1">
    <location>
        <begin position="100"/>
        <end position="126"/>
    </location>
</feature>
<proteinExistence type="predicted"/>
<evidence type="ECO:0000313" key="2">
    <source>
        <dbReference type="EMBL" id="ELZ35357.1"/>
    </source>
</evidence>